<protein>
    <recommendedName>
        <fullName evidence="4">Type IV pilin</fullName>
    </recommendedName>
</protein>
<dbReference type="InterPro" id="IPR055685">
    <property type="entry name" value="DUF7261"/>
</dbReference>
<name>A0ABD5RIQ5_9EURY</name>
<sequence length="292" mass="31166">MAAVRDRAQLILVGGLSLALVLVAIALVLNSAIYTENLASRTNADASNDAVLFTTDLRHNVEKSIQYANQESMTESDVVAMINTIGNEMAMRAGKQGAAVDFHNADLASVDSGLQFTQTSDTTFESDNGSADYVIATDTKVRDLEMDLDTSTPGTFTVQLVGDSNSLNLVFQVTSSEITVNQEDDGGAVLDSCTESIADGRANVRVSQGTIEGHDCTALNVFSDLSSEYDISVRSGDQVKGKYSFVIDDAADSTSSLSGSTAIYAVTVEYSYQTKYLYYETQIRVAPGETDA</sequence>
<dbReference type="EMBL" id="JBHSQH010000001">
    <property type="protein sequence ID" value="MFC5970238.1"/>
    <property type="molecule type" value="Genomic_DNA"/>
</dbReference>
<proteinExistence type="predicted"/>
<organism evidence="2 3">
    <name type="scientific">Halomarina salina</name>
    <dbReference type="NCBI Taxonomy" id="1872699"/>
    <lineage>
        <taxon>Archaea</taxon>
        <taxon>Methanobacteriati</taxon>
        <taxon>Methanobacteriota</taxon>
        <taxon>Stenosarchaea group</taxon>
        <taxon>Halobacteria</taxon>
        <taxon>Halobacteriales</taxon>
        <taxon>Natronomonadaceae</taxon>
        <taxon>Halomarina</taxon>
    </lineage>
</organism>
<keyword evidence="1" id="KW-0812">Transmembrane</keyword>
<evidence type="ECO:0008006" key="4">
    <source>
        <dbReference type="Google" id="ProtNLM"/>
    </source>
</evidence>
<reference evidence="2 3" key="1">
    <citation type="journal article" date="2019" name="Int. J. Syst. Evol. Microbiol.">
        <title>The Global Catalogue of Microorganisms (GCM) 10K type strain sequencing project: providing services to taxonomists for standard genome sequencing and annotation.</title>
        <authorList>
            <consortium name="The Broad Institute Genomics Platform"/>
            <consortium name="The Broad Institute Genome Sequencing Center for Infectious Disease"/>
            <person name="Wu L."/>
            <person name="Ma J."/>
        </authorList>
    </citation>
    <scope>NUCLEOTIDE SEQUENCE [LARGE SCALE GENOMIC DNA]</scope>
    <source>
        <strain evidence="2 3">CGMCC 1.12543</strain>
    </source>
</reference>
<dbReference type="RefSeq" id="WP_247419010.1">
    <property type="nucleotide sequence ID" value="NZ_JALLGW010000002.1"/>
</dbReference>
<dbReference type="Pfam" id="PF23922">
    <property type="entry name" value="DUF7261"/>
    <property type="match status" value="1"/>
</dbReference>
<comment type="caution">
    <text evidence="2">The sequence shown here is derived from an EMBL/GenBank/DDBJ whole genome shotgun (WGS) entry which is preliminary data.</text>
</comment>
<keyword evidence="1" id="KW-0472">Membrane</keyword>
<evidence type="ECO:0000313" key="2">
    <source>
        <dbReference type="EMBL" id="MFC5970238.1"/>
    </source>
</evidence>
<gene>
    <name evidence="2" type="ORF">ACFPYI_02735</name>
</gene>
<dbReference type="Proteomes" id="UP001596099">
    <property type="component" value="Unassembled WGS sequence"/>
</dbReference>
<accession>A0ABD5RIQ5</accession>
<feature type="transmembrane region" description="Helical" evidence="1">
    <location>
        <begin position="12"/>
        <end position="34"/>
    </location>
</feature>
<dbReference type="AlphaFoldDB" id="A0ABD5RIQ5"/>
<evidence type="ECO:0000256" key="1">
    <source>
        <dbReference type="SAM" id="Phobius"/>
    </source>
</evidence>
<evidence type="ECO:0000313" key="3">
    <source>
        <dbReference type="Proteomes" id="UP001596099"/>
    </source>
</evidence>
<keyword evidence="1" id="KW-1133">Transmembrane helix</keyword>
<keyword evidence="3" id="KW-1185">Reference proteome</keyword>